<evidence type="ECO:0000313" key="1">
    <source>
        <dbReference type="EMBL" id="GLW92544.1"/>
    </source>
</evidence>
<accession>A0A9W6QQ26</accession>
<proteinExistence type="predicted"/>
<organism evidence="1 2">
    <name type="scientific">Actinokineospora globicatena</name>
    <dbReference type="NCBI Taxonomy" id="103729"/>
    <lineage>
        <taxon>Bacteria</taxon>
        <taxon>Bacillati</taxon>
        <taxon>Actinomycetota</taxon>
        <taxon>Actinomycetes</taxon>
        <taxon>Pseudonocardiales</taxon>
        <taxon>Pseudonocardiaceae</taxon>
        <taxon>Actinokineospora</taxon>
    </lineage>
</organism>
<reference evidence="1" key="1">
    <citation type="submission" date="2023-02" db="EMBL/GenBank/DDBJ databases">
        <title>Actinokineospora globicatena NBRC 15670.</title>
        <authorList>
            <person name="Ichikawa N."/>
            <person name="Sato H."/>
            <person name="Tonouchi N."/>
        </authorList>
    </citation>
    <scope>NUCLEOTIDE SEQUENCE</scope>
    <source>
        <strain evidence="1">NBRC 15670</strain>
    </source>
</reference>
<dbReference type="AlphaFoldDB" id="A0A9W6QQ26"/>
<sequence length="57" mass="5995">MVCLGAGGNVEWLGAGVEMGVWGRLRHLETASGGCVEWLGRRGRGAWAGARAGLWGR</sequence>
<protein>
    <submittedName>
        <fullName evidence="1">Uncharacterized protein</fullName>
    </submittedName>
</protein>
<evidence type="ECO:0000313" key="2">
    <source>
        <dbReference type="Proteomes" id="UP001165042"/>
    </source>
</evidence>
<dbReference type="Proteomes" id="UP001165042">
    <property type="component" value="Unassembled WGS sequence"/>
</dbReference>
<comment type="caution">
    <text evidence="1">The sequence shown here is derived from an EMBL/GenBank/DDBJ whole genome shotgun (WGS) entry which is preliminary data.</text>
</comment>
<keyword evidence="2" id="KW-1185">Reference proteome</keyword>
<gene>
    <name evidence="1" type="ORF">Aglo03_33600</name>
</gene>
<dbReference type="EMBL" id="BSSD01000005">
    <property type="protein sequence ID" value="GLW92544.1"/>
    <property type="molecule type" value="Genomic_DNA"/>
</dbReference>
<name>A0A9W6QQ26_9PSEU</name>